<keyword evidence="1" id="KW-0678">Repressor</keyword>
<dbReference type="EMBL" id="DPIY01000005">
    <property type="protein sequence ID" value="HCT56352.1"/>
    <property type="molecule type" value="Genomic_DNA"/>
</dbReference>
<dbReference type="InterPro" id="IPR028082">
    <property type="entry name" value="Peripla_BP_I"/>
</dbReference>
<dbReference type="Proteomes" id="UP000264071">
    <property type="component" value="Unassembled WGS sequence"/>
</dbReference>
<evidence type="ECO:0000256" key="4">
    <source>
        <dbReference type="ARBA" id="ARBA00023163"/>
    </source>
</evidence>
<evidence type="ECO:0000256" key="3">
    <source>
        <dbReference type="ARBA" id="ARBA00023125"/>
    </source>
</evidence>
<dbReference type="InterPro" id="IPR010982">
    <property type="entry name" value="Lambda_DNA-bd_dom_sf"/>
</dbReference>
<dbReference type="Pfam" id="PF13377">
    <property type="entry name" value="Peripla_BP_3"/>
    <property type="match status" value="1"/>
</dbReference>
<dbReference type="InterPro" id="IPR046335">
    <property type="entry name" value="LacI/GalR-like_sensor"/>
</dbReference>
<reference evidence="6 7" key="1">
    <citation type="journal article" date="2018" name="Nat. Biotechnol.">
        <title>A standardized bacterial taxonomy based on genome phylogeny substantially revises the tree of life.</title>
        <authorList>
            <person name="Parks D.H."/>
            <person name="Chuvochina M."/>
            <person name="Waite D.W."/>
            <person name="Rinke C."/>
            <person name="Skarshewski A."/>
            <person name="Chaumeil P.A."/>
            <person name="Hugenholtz P."/>
        </authorList>
    </citation>
    <scope>NUCLEOTIDE SEQUENCE [LARGE SCALE GENOMIC DNA]</scope>
    <source>
        <strain evidence="6">UBA8844</strain>
    </source>
</reference>
<dbReference type="OMA" id="ARWVGPP"/>
<name>A0A3D4V6H4_9BACT</name>
<dbReference type="PANTHER" id="PTHR30146:SF151">
    <property type="entry name" value="HTH-TYPE TRANSCRIPTIONAL REPRESSOR CYTR"/>
    <property type="match status" value="1"/>
</dbReference>
<gene>
    <name evidence="6" type="ORF">DGD08_03975</name>
</gene>
<evidence type="ECO:0000313" key="7">
    <source>
        <dbReference type="Proteomes" id="UP000264071"/>
    </source>
</evidence>
<evidence type="ECO:0000256" key="2">
    <source>
        <dbReference type="ARBA" id="ARBA00023015"/>
    </source>
</evidence>
<dbReference type="SUPFAM" id="SSF47413">
    <property type="entry name" value="lambda repressor-like DNA-binding domains"/>
    <property type="match status" value="1"/>
</dbReference>
<dbReference type="Gene3D" id="1.10.260.40">
    <property type="entry name" value="lambda repressor-like DNA-binding domains"/>
    <property type="match status" value="1"/>
</dbReference>
<organism evidence="6 7">
    <name type="scientific">Gemmatimonas aurantiaca</name>
    <dbReference type="NCBI Taxonomy" id="173480"/>
    <lineage>
        <taxon>Bacteria</taxon>
        <taxon>Pseudomonadati</taxon>
        <taxon>Gemmatimonadota</taxon>
        <taxon>Gemmatimonadia</taxon>
        <taxon>Gemmatimonadales</taxon>
        <taxon>Gemmatimonadaceae</taxon>
        <taxon>Gemmatimonas</taxon>
    </lineage>
</organism>
<keyword evidence="4" id="KW-0804">Transcription</keyword>
<dbReference type="PRINTS" id="PR00036">
    <property type="entry name" value="HTHLACI"/>
</dbReference>
<dbReference type="SMART" id="SM00354">
    <property type="entry name" value="HTH_LACI"/>
    <property type="match status" value="1"/>
</dbReference>
<protein>
    <submittedName>
        <fullName evidence="6">LacI family transcriptional regulator</fullName>
    </submittedName>
</protein>
<proteinExistence type="predicted"/>
<dbReference type="PROSITE" id="PS00356">
    <property type="entry name" value="HTH_LACI_1"/>
    <property type="match status" value="1"/>
</dbReference>
<dbReference type="PANTHER" id="PTHR30146">
    <property type="entry name" value="LACI-RELATED TRANSCRIPTIONAL REPRESSOR"/>
    <property type="match status" value="1"/>
</dbReference>
<dbReference type="AlphaFoldDB" id="A0A3D4V6H4"/>
<evidence type="ECO:0000259" key="5">
    <source>
        <dbReference type="PROSITE" id="PS50932"/>
    </source>
</evidence>
<dbReference type="InterPro" id="IPR000843">
    <property type="entry name" value="HTH_LacI"/>
</dbReference>
<accession>A0A3D4V6H4</accession>
<dbReference type="CDD" id="cd01392">
    <property type="entry name" value="HTH_LacI"/>
    <property type="match status" value="1"/>
</dbReference>
<sequence length="352" mass="38224">MSDPTEHNERTSTVTIRDVARAAGVSIATVSRVLNDAARVTDDTRDRVRTVVARMGYAPHGGTRTQLLRRTRTLGVLLPDLYGEFFSEFIRGIDETAKKHGFLTLVTSARRDAHEVSAAVSNMRGRVDGFLALSPTVSARATLAEVAERYPTVLVGAGSDAGDIAALSVNNFQGAAAMMKHLLSLGHRKIVFLRGPSGQADASERLHAVREVANWYEDCELRELHGEFRMDTAFDVVTQLLQSDAHPDAIFAANDSMAIGAIAAIKDADLRVPEDIAVTGFDDIPMTRYLSPSLTTVRMPIYAMGERAVLRLIETVRSGETSVPVKHEVLPVELVIRASCGAAEQMIAQSTR</sequence>
<dbReference type="GO" id="GO:0003700">
    <property type="term" value="F:DNA-binding transcription factor activity"/>
    <property type="evidence" value="ECO:0007669"/>
    <property type="project" value="TreeGrafter"/>
</dbReference>
<comment type="caution">
    <text evidence="6">The sequence shown here is derived from an EMBL/GenBank/DDBJ whole genome shotgun (WGS) entry which is preliminary data.</text>
</comment>
<feature type="domain" description="HTH lacI-type" evidence="5">
    <location>
        <begin position="14"/>
        <end position="65"/>
    </location>
</feature>
<evidence type="ECO:0000313" key="6">
    <source>
        <dbReference type="EMBL" id="HCT56352.1"/>
    </source>
</evidence>
<keyword evidence="2" id="KW-0805">Transcription regulation</keyword>
<dbReference type="Pfam" id="PF00356">
    <property type="entry name" value="LacI"/>
    <property type="match status" value="1"/>
</dbReference>
<dbReference type="Gene3D" id="3.40.50.2300">
    <property type="match status" value="2"/>
</dbReference>
<evidence type="ECO:0000256" key="1">
    <source>
        <dbReference type="ARBA" id="ARBA00022491"/>
    </source>
</evidence>
<dbReference type="GO" id="GO:0000976">
    <property type="term" value="F:transcription cis-regulatory region binding"/>
    <property type="evidence" value="ECO:0007669"/>
    <property type="project" value="TreeGrafter"/>
</dbReference>
<dbReference type="PROSITE" id="PS50932">
    <property type="entry name" value="HTH_LACI_2"/>
    <property type="match status" value="1"/>
</dbReference>
<keyword evidence="3" id="KW-0238">DNA-binding</keyword>
<dbReference type="SUPFAM" id="SSF53822">
    <property type="entry name" value="Periplasmic binding protein-like I"/>
    <property type="match status" value="1"/>
</dbReference>
<dbReference type="CDD" id="cd06267">
    <property type="entry name" value="PBP1_LacI_sugar_binding-like"/>
    <property type="match status" value="1"/>
</dbReference>